<evidence type="ECO:0000313" key="2">
    <source>
        <dbReference type="EMBL" id="AJE86755.1"/>
    </source>
</evidence>
<feature type="region of interest" description="Disordered" evidence="1">
    <location>
        <begin position="1"/>
        <end position="30"/>
    </location>
</feature>
<reference evidence="2 3" key="1">
    <citation type="submission" date="2015-01" db="EMBL/GenBank/DDBJ databases">
        <title>Enhanced salinomycin production by adjusting the supply of polyketide extender units in Streptomyce albus DSM 41398.</title>
        <authorList>
            <person name="Lu C."/>
        </authorList>
    </citation>
    <scope>NUCLEOTIDE SEQUENCE [LARGE SCALE GENOMIC DNA]</scope>
    <source>
        <strain evidence="3">ATCC 21838 / DSM 41398 / FERM P-419 / JCM 4703 / NBRC 107858</strain>
    </source>
</reference>
<evidence type="ECO:0000313" key="3">
    <source>
        <dbReference type="Proteomes" id="UP000031523"/>
    </source>
</evidence>
<accession>A0A0B5F5B4</accession>
<name>A0A0B5F5B4_STRA4</name>
<sequence length="59" mass="6017">MTAATTLDSGPGPPRPDSGPGPLGSGLPRVSRTYDAYVSHGRAPLARVRPRTSPGLYGA</sequence>
<dbReference type="EMBL" id="CP010519">
    <property type="protein sequence ID" value="AJE86755.1"/>
    <property type="molecule type" value="Genomic_DNA"/>
</dbReference>
<protein>
    <submittedName>
        <fullName evidence="2">Uncharacterized protein</fullName>
    </submittedName>
</protein>
<proteinExistence type="predicted"/>
<gene>
    <name evidence="2" type="ORF">SLNWT_6379</name>
</gene>
<dbReference type="AlphaFoldDB" id="A0A0B5F5B4"/>
<feature type="region of interest" description="Disordered" evidence="1">
    <location>
        <begin position="40"/>
        <end position="59"/>
    </location>
</feature>
<organism evidence="2 3">
    <name type="scientific">Streptomyces albus (strain ATCC 21838 / DSM 41398 / FERM P-419 / JCM 4703 / NBRC 107858)</name>
    <dbReference type="NCBI Taxonomy" id="1081613"/>
    <lineage>
        <taxon>Bacteria</taxon>
        <taxon>Bacillati</taxon>
        <taxon>Actinomycetota</taxon>
        <taxon>Actinomycetes</taxon>
        <taxon>Kitasatosporales</taxon>
        <taxon>Streptomycetaceae</taxon>
        <taxon>Streptomyces</taxon>
    </lineage>
</organism>
<keyword evidence="3" id="KW-1185">Reference proteome</keyword>
<evidence type="ECO:0000256" key="1">
    <source>
        <dbReference type="SAM" id="MobiDB-lite"/>
    </source>
</evidence>
<dbReference type="Proteomes" id="UP000031523">
    <property type="component" value="Chromosome"/>
</dbReference>
<dbReference type="KEGG" id="sals:SLNWT_6379"/>